<protein>
    <submittedName>
        <fullName evidence="2">Acetyltransferase</fullName>
    </submittedName>
</protein>
<accession>A0A1C7P6M4</accession>
<evidence type="ECO:0000313" key="3">
    <source>
        <dbReference type="Proteomes" id="UP000093111"/>
    </source>
</evidence>
<keyword evidence="3" id="KW-1185">Reference proteome</keyword>
<sequence>MQDGSPIKIRPGTGDDLLMIAGVLVDTWRSTFRGLLADAFLDGMSREEQAVRHARRMGQAGVSYLVAVEPLAGDIIGFANFGPARGAAPAHVHELYALYVRADYQGLGIGSALVRLTAKHCAGQGATSLFAWVLAGNPNRQFYERMGAKAAETSRIGLGDQSYEQVAYLWEDIAGLSRQAGHSG</sequence>
<name>A0A1C7P6M4_9HYPH</name>
<proteinExistence type="predicted"/>
<dbReference type="OrthoDB" id="9799154at2"/>
<gene>
    <name evidence="2" type="ORF">ADU59_03995</name>
</gene>
<dbReference type="PATRIC" id="fig|1612624.7.peg.834"/>
<dbReference type="CDD" id="cd04301">
    <property type="entry name" value="NAT_SF"/>
    <property type="match status" value="1"/>
</dbReference>
<comment type="caution">
    <text evidence="2">The sequence shown here is derived from an EMBL/GenBank/DDBJ whole genome shotgun (WGS) entry which is preliminary data.</text>
</comment>
<dbReference type="InterPro" id="IPR000182">
    <property type="entry name" value="GNAT_dom"/>
</dbReference>
<dbReference type="Gene3D" id="3.40.630.30">
    <property type="match status" value="1"/>
</dbReference>
<dbReference type="SUPFAM" id="SSF55729">
    <property type="entry name" value="Acyl-CoA N-acyltransferases (Nat)"/>
    <property type="match status" value="1"/>
</dbReference>
<organism evidence="2 3">
    <name type="scientific">Pararhizobium polonicum</name>
    <dbReference type="NCBI Taxonomy" id="1612624"/>
    <lineage>
        <taxon>Bacteria</taxon>
        <taxon>Pseudomonadati</taxon>
        <taxon>Pseudomonadota</taxon>
        <taxon>Alphaproteobacteria</taxon>
        <taxon>Hyphomicrobiales</taxon>
        <taxon>Rhizobiaceae</taxon>
        <taxon>Rhizobium/Agrobacterium group</taxon>
        <taxon>Pararhizobium</taxon>
    </lineage>
</organism>
<feature type="domain" description="N-acetyltransferase" evidence="1">
    <location>
        <begin position="7"/>
        <end position="175"/>
    </location>
</feature>
<dbReference type="EMBL" id="LGLV01000004">
    <property type="protein sequence ID" value="OBZ96893.1"/>
    <property type="molecule type" value="Genomic_DNA"/>
</dbReference>
<dbReference type="AlphaFoldDB" id="A0A1C7P6M4"/>
<dbReference type="PROSITE" id="PS51186">
    <property type="entry name" value="GNAT"/>
    <property type="match status" value="1"/>
</dbReference>
<dbReference type="InterPro" id="IPR016181">
    <property type="entry name" value="Acyl_CoA_acyltransferase"/>
</dbReference>
<dbReference type="Pfam" id="PF00583">
    <property type="entry name" value="Acetyltransf_1"/>
    <property type="match status" value="1"/>
</dbReference>
<evidence type="ECO:0000259" key="1">
    <source>
        <dbReference type="PROSITE" id="PS51186"/>
    </source>
</evidence>
<dbReference type="GO" id="GO:0016747">
    <property type="term" value="F:acyltransferase activity, transferring groups other than amino-acyl groups"/>
    <property type="evidence" value="ECO:0007669"/>
    <property type="project" value="InterPro"/>
</dbReference>
<dbReference type="RefSeq" id="WP_068951874.1">
    <property type="nucleotide sequence ID" value="NZ_LGLV01000004.1"/>
</dbReference>
<dbReference type="STRING" id="1612624.ADU59_03995"/>
<evidence type="ECO:0000313" key="2">
    <source>
        <dbReference type="EMBL" id="OBZ96893.1"/>
    </source>
</evidence>
<keyword evidence="2" id="KW-0808">Transferase</keyword>
<reference evidence="2 3" key="1">
    <citation type="journal article" date="2016" name="Syst. Appl. Microbiol.">
        <title>Pararhizobium polonicum sp. nov. isolated from tumors on stone fruit rootstocks.</title>
        <authorList>
            <person name="Pulawska J."/>
            <person name="Kuzmanovic N."/>
            <person name="Willems A."/>
            <person name="Pothier J.F."/>
        </authorList>
    </citation>
    <scope>NUCLEOTIDE SEQUENCE [LARGE SCALE GENOMIC DNA]</scope>
    <source>
        <strain evidence="2 3">F5.1</strain>
    </source>
</reference>
<dbReference type="Proteomes" id="UP000093111">
    <property type="component" value="Unassembled WGS sequence"/>
</dbReference>